<dbReference type="RefSeq" id="WP_202555091.1">
    <property type="nucleotide sequence ID" value="NZ_JAVRES010000001.1"/>
</dbReference>
<feature type="domain" description="AB hydrolase-1" evidence="2">
    <location>
        <begin position="23"/>
        <end position="259"/>
    </location>
</feature>
<dbReference type="AlphaFoldDB" id="A0ABD5EHX2"/>
<dbReference type="Gene3D" id="3.40.50.1820">
    <property type="entry name" value="alpha/beta hydrolase"/>
    <property type="match status" value="1"/>
</dbReference>
<evidence type="ECO:0000259" key="2">
    <source>
        <dbReference type="Pfam" id="PF00561"/>
    </source>
</evidence>
<dbReference type="PANTHER" id="PTHR43329">
    <property type="entry name" value="EPOXIDE HYDROLASE"/>
    <property type="match status" value="1"/>
</dbReference>
<evidence type="ECO:0000313" key="4">
    <source>
        <dbReference type="Proteomes" id="UP001183535"/>
    </source>
</evidence>
<comment type="caution">
    <text evidence="3">The sequence shown here is derived from an EMBL/GenBank/DDBJ whole genome shotgun (WGS) entry which is preliminary data.</text>
</comment>
<dbReference type="InterPro" id="IPR000073">
    <property type="entry name" value="AB_hydrolase_1"/>
</dbReference>
<sequence>MMRVPVNDLVFDVDVTGPEEGATVLLLHGFPHSRESWTDVATLLHRAGLRTVAPDQRGYSPGARPEAVEAYALPELGADALGLLDALGVRAAHVVGHDWGAVVGWYLAARFPQRVRSLTAVGFPHLDAYRCALRVDPEQRLHSGYLATLSAVDAADSFLADDAAGLVGWYRQSAGALSEEQIARYVRTHTRPGTLRAALKWYRAGTLQNDGEPLGPVTVPTTHIWSENDPAVGLFAAERTADHVTGEYRFVRLPGVSHWQPQQVPDRIASEILDRADRTDRTDRT</sequence>
<dbReference type="InterPro" id="IPR000639">
    <property type="entry name" value="Epox_hydrolase-like"/>
</dbReference>
<reference evidence="4" key="1">
    <citation type="submission" date="2023-07" db="EMBL/GenBank/DDBJ databases">
        <title>30 novel species of actinomycetes from the DSMZ collection.</title>
        <authorList>
            <person name="Nouioui I."/>
        </authorList>
    </citation>
    <scope>NUCLEOTIDE SEQUENCE [LARGE SCALE GENOMIC DNA]</scope>
    <source>
        <strain evidence="4">DSM 41981</strain>
    </source>
</reference>
<keyword evidence="1 3" id="KW-0378">Hydrolase</keyword>
<dbReference type="GO" id="GO:0016787">
    <property type="term" value="F:hydrolase activity"/>
    <property type="evidence" value="ECO:0007669"/>
    <property type="project" value="UniProtKB-KW"/>
</dbReference>
<protein>
    <submittedName>
        <fullName evidence="3">Alpha/beta hydrolase</fullName>
    </submittedName>
</protein>
<organism evidence="3 4">
    <name type="scientific">Streptomyces doudnae</name>
    <dbReference type="NCBI Taxonomy" id="3075536"/>
    <lineage>
        <taxon>Bacteria</taxon>
        <taxon>Bacillati</taxon>
        <taxon>Actinomycetota</taxon>
        <taxon>Actinomycetes</taxon>
        <taxon>Kitasatosporales</taxon>
        <taxon>Streptomycetaceae</taxon>
        <taxon>Streptomyces</taxon>
    </lineage>
</organism>
<gene>
    <name evidence="3" type="ORF">RM877_01635</name>
</gene>
<dbReference type="InterPro" id="IPR029058">
    <property type="entry name" value="AB_hydrolase_fold"/>
</dbReference>
<dbReference type="SUPFAM" id="SSF53474">
    <property type="entry name" value="alpha/beta-Hydrolases"/>
    <property type="match status" value="1"/>
</dbReference>
<name>A0ABD5EHX2_9ACTN</name>
<dbReference type="EMBL" id="JAVRES010000001">
    <property type="protein sequence ID" value="MDT0433374.1"/>
    <property type="molecule type" value="Genomic_DNA"/>
</dbReference>
<evidence type="ECO:0000256" key="1">
    <source>
        <dbReference type="ARBA" id="ARBA00022801"/>
    </source>
</evidence>
<proteinExistence type="predicted"/>
<evidence type="ECO:0000313" key="3">
    <source>
        <dbReference type="EMBL" id="MDT0433374.1"/>
    </source>
</evidence>
<dbReference type="Pfam" id="PF00561">
    <property type="entry name" value="Abhydrolase_1"/>
    <property type="match status" value="1"/>
</dbReference>
<keyword evidence="4" id="KW-1185">Reference proteome</keyword>
<dbReference type="Proteomes" id="UP001183535">
    <property type="component" value="Unassembled WGS sequence"/>
</dbReference>
<accession>A0ABD5EHX2</accession>
<dbReference type="PRINTS" id="PR00412">
    <property type="entry name" value="EPOXHYDRLASE"/>
</dbReference>